<evidence type="ECO:0000313" key="5">
    <source>
        <dbReference type="Proteomes" id="UP000001357"/>
    </source>
</evidence>
<dbReference type="InterPro" id="IPR011990">
    <property type="entry name" value="TPR-like_helical_dom_sf"/>
</dbReference>
<dbReference type="RefSeq" id="XP_001744514.1">
    <property type="nucleotide sequence ID" value="XM_001744462.1"/>
</dbReference>
<organism evidence="4 5">
    <name type="scientific">Monosiga brevicollis</name>
    <name type="common">Choanoflagellate</name>
    <dbReference type="NCBI Taxonomy" id="81824"/>
    <lineage>
        <taxon>Eukaryota</taxon>
        <taxon>Choanoflagellata</taxon>
        <taxon>Craspedida</taxon>
        <taxon>Salpingoecidae</taxon>
        <taxon>Monosiga</taxon>
    </lineage>
</organism>
<evidence type="ECO:0000256" key="1">
    <source>
        <dbReference type="ARBA" id="ARBA00022737"/>
    </source>
</evidence>
<keyword evidence="2 3" id="KW-0802">TPR repeat</keyword>
<dbReference type="GO" id="GO:0000956">
    <property type="term" value="P:nuclear-transcribed mRNA catabolic process"/>
    <property type="evidence" value="ECO:0000318"/>
    <property type="project" value="GO_Central"/>
</dbReference>
<evidence type="ECO:0000313" key="4">
    <source>
        <dbReference type="EMBL" id="EDQ90463.1"/>
    </source>
</evidence>
<protein>
    <recommendedName>
        <fullName evidence="6">Tetratricopeptide repeat protein 37</fullName>
    </recommendedName>
</protein>
<dbReference type="PANTHER" id="PTHR15704:SF7">
    <property type="entry name" value="SUPERKILLER COMPLEX PROTEIN 3"/>
    <property type="match status" value="1"/>
</dbReference>
<dbReference type="Pfam" id="PF12895">
    <property type="entry name" value="ANAPC3"/>
    <property type="match status" value="1"/>
</dbReference>
<dbReference type="STRING" id="81824.A9UVW9"/>
<dbReference type="GO" id="GO:0055087">
    <property type="term" value="C:Ski complex"/>
    <property type="evidence" value="ECO:0000318"/>
    <property type="project" value="GO_Central"/>
</dbReference>
<dbReference type="Pfam" id="PF13432">
    <property type="entry name" value="TPR_16"/>
    <property type="match status" value="2"/>
</dbReference>
<dbReference type="KEGG" id="mbr:MONBRDRAFT_7095"/>
<dbReference type="PANTHER" id="PTHR15704">
    <property type="entry name" value="SUPERKILLER 3 PROTEIN-RELATED"/>
    <property type="match status" value="1"/>
</dbReference>
<evidence type="ECO:0000256" key="2">
    <source>
        <dbReference type="ARBA" id="ARBA00022803"/>
    </source>
</evidence>
<dbReference type="eggNOG" id="KOG1127">
    <property type="taxonomic scope" value="Eukaryota"/>
</dbReference>
<gene>
    <name evidence="4" type="ORF">MONBRDRAFT_7095</name>
</gene>
<dbReference type="PROSITE" id="PS50005">
    <property type="entry name" value="TPR"/>
    <property type="match status" value="2"/>
</dbReference>
<dbReference type="PROSITE" id="PS50293">
    <property type="entry name" value="TPR_REGION"/>
    <property type="match status" value="1"/>
</dbReference>
<dbReference type="FunCoup" id="A9UVW9">
    <property type="interactions" value="1533"/>
</dbReference>
<keyword evidence="1" id="KW-0677">Repeat</keyword>
<evidence type="ECO:0008006" key="6">
    <source>
        <dbReference type="Google" id="ProtNLM"/>
    </source>
</evidence>
<dbReference type="SMART" id="SM00028">
    <property type="entry name" value="TPR"/>
    <property type="match status" value="10"/>
</dbReference>
<dbReference type="OMA" id="SEANIWR"/>
<reference evidence="4 5" key="1">
    <citation type="journal article" date="2008" name="Nature">
        <title>The genome of the choanoflagellate Monosiga brevicollis and the origin of metazoans.</title>
        <authorList>
            <consortium name="JGI Sequencing"/>
            <person name="King N."/>
            <person name="Westbrook M.J."/>
            <person name="Young S.L."/>
            <person name="Kuo A."/>
            <person name="Abedin M."/>
            <person name="Chapman J."/>
            <person name="Fairclough S."/>
            <person name="Hellsten U."/>
            <person name="Isogai Y."/>
            <person name="Letunic I."/>
            <person name="Marr M."/>
            <person name="Pincus D."/>
            <person name="Putnam N."/>
            <person name="Rokas A."/>
            <person name="Wright K.J."/>
            <person name="Zuzow R."/>
            <person name="Dirks W."/>
            <person name="Good M."/>
            <person name="Goodstein D."/>
            <person name="Lemons D."/>
            <person name="Li W."/>
            <person name="Lyons J.B."/>
            <person name="Morris A."/>
            <person name="Nichols S."/>
            <person name="Richter D.J."/>
            <person name="Salamov A."/>
            <person name="Bork P."/>
            <person name="Lim W.A."/>
            <person name="Manning G."/>
            <person name="Miller W.T."/>
            <person name="McGinnis W."/>
            <person name="Shapiro H."/>
            <person name="Tjian R."/>
            <person name="Grigoriev I.V."/>
            <person name="Rokhsar D."/>
        </authorList>
    </citation>
    <scope>NUCLEOTIDE SEQUENCE [LARGE SCALE GENOMIC DNA]</scope>
    <source>
        <strain evidence="5">MX1 / ATCC 50154</strain>
    </source>
</reference>
<dbReference type="InParanoid" id="A9UVW9"/>
<evidence type="ECO:0000256" key="3">
    <source>
        <dbReference type="PROSITE-ProRule" id="PRU00339"/>
    </source>
</evidence>
<dbReference type="Proteomes" id="UP000001357">
    <property type="component" value="Unassembled WGS sequence"/>
</dbReference>
<dbReference type="Gene3D" id="1.25.40.10">
    <property type="entry name" value="Tetratricopeptide repeat domain"/>
    <property type="match status" value="5"/>
</dbReference>
<feature type="repeat" description="TPR" evidence="3">
    <location>
        <begin position="700"/>
        <end position="733"/>
    </location>
</feature>
<dbReference type="SUPFAM" id="SSF48452">
    <property type="entry name" value="TPR-like"/>
    <property type="match status" value="3"/>
</dbReference>
<dbReference type="EMBL" id="CH991547">
    <property type="protein sequence ID" value="EDQ90463.1"/>
    <property type="molecule type" value="Genomic_DNA"/>
</dbReference>
<dbReference type="GeneID" id="5889767"/>
<dbReference type="InterPro" id="IPR039226">
    <property type="entry name" value="Ski3/TTC37"/>
</dbReference>
<sequence>MDKATKAQLKAVKVAIRDDQLDEAQELLQEILAESPDHYQALVFRGAVFKKQNQAAKAEDSYRQAIQTNSEELLAWHGLVDLLEAAVAERPGREEELIQAYEQILAIAGLEAEVRAGRVVLRLLQLYENEGYWFKAAELCASLVADDGTAVLAPTEEGTSWPSQAISFFDRQVEVLVEKDRRATKHSPEQAQLAIIVDIKASTRQAVTKAWRVLLAAQPSASIATALATFSWRFHLVHNDDLAPGLEHLPAASQTAFRTAAHYLHAQPVPEVWFATDHAFKGVVHSRAIEMAFDCRRLPRRQPAVSSSIPLVPCPLSLLTDRDCRFVTRTCNTRQQMGLRTYLVTWRPASPKVRSLQSHAARHRVPMVGLTAHLAINAAHRAMVEATEPGVLLAQGAVLDNISSLHLTPIALALRAQLAFWMGDLTLACQTAENGQQELHCLQDLCSNPSLGQGIECLLRMTCLQCEWRLDSLAHQRVERDLHALATAHGALERIVLLELAQLDVTRDLTRDAIEKLQQVQAHEDGTPQILHLRALVREREQQRAEALADAEAAVKQGHPRLERYLLLGRLQRRAGQTGQSRATLVLAARLNPTHADIFFELGQTLEASQDTERAAQCYAKTVQLDLVHEPAGEALWRLYQQMGRHADASQLVERVSLAPSADRVRWVWIRLGQLRLQQHRASDAVSALQKALRNNRSEANIWRLLGRAYFERGSYASALKALGRAFELNNTDVAARTTMGKVQLQLGEHAEALSIFDEALQLDPAYAPAIEGYLLTQLDVIRHDIGQGLLHAAAQACAQGLSLFVSRIEAVQSLVCIWKTVADLLAASFYFPPKHQTVLGEAQAALAHVFQLENTPEPLELATRAYVLCVERDPQSSSSWADLAGCLTRRALLAQDLSNEPASQALLSEALCAIQQSLVLDPADGESWELAGFIGLHTRVFPFAERAFAKAAELRAADGGAWVGLGALYLMQHDLPRANQALSRAQANDPGLARAWIGQALVAAQFVSSEMLDLLRHAFELFAHPLASLGFAWRVLAAVLPQSDEMALQAFAQPGLQFGAFGHVPDGETSHYCQQALVAIERFSASRSGHQLPVAWALQGLLSEQVGLFEAAVEAWECCVNLLMSAPQQNEAQLQVAVSGLARALCHAGQSTRGLELYQHVDRPGLFDRLLAGEAYLHAGRYSEAFQARDAHTTALSDGQADCFSLHIAAVLGVVAFANQELDLSKQLLFEAVARPELCPPAVLIMGALGVISDDPDLTEAALGEIPRLRQSGALNTPELVESYYRLRAYAHLARGDTRGARRAISQLLRTYPQLAANWVLLSKLVNGDSGADTSQGLVDGPCAAPRNMAQVLCQGALNLTRATLVRSSGAQTSPQTSTHGLAASIYTTLAASQMAHPDAQLWSDGDLAQYRVRVRRAALRAVHVAPHDFASWLQLACALAAHAMLGVEHQQQCLVATERAISLMETTLSTLSMDLLHQPRRDALMRSRLWAMACRAFAQLRLAAQATPTSKLLLQAVVRSLGVLTLPNASRRY</sequence>
<proteinExistence type="predicted"/>
<dbReference type="InterPro" id="IPR019734">
    <property type="entry name" value="TPR_rpt"/>
</dbReference>
<feature type="repeat" description="TPR" evidence="3">
    <location>
        <begin position="734"/>
        <end position="767"/>
    </location>
</feature>
<accession>A9UVW9</accession>
<name>A9UVW9_MONBE</name>
<keyword evidence="5" id="KW-1185">Reference proteome</keyword>